<accession>A0A9P1CZP1</accession>
<feature type="compositionally biased region" description="Low complexity" evidence="1">
    <location>
        <begin position="9"/>
        <end position="28"/>
    </location>
</feature>
<reference evidence="2" key="1">
    <citation type="submission" date="2022-10" db="EMBL/GenBank/DDBJ databases">
        <authorList>
            <person name="Chen Y."/>
            <person name="Dougan E. K."/>
            <person name="Chan C."/>
            <person name="Rhodes N."/>
            <person name="Thang M."/>
        </authorList>
    </citation>
    <scope>NUCLEOTIDE SEQUENCE</scope>
</reference>
<sequence>MGQLCQRRAAIPAASVAVPAAQADTATVTKKHDPKRYANDYSRFDHIEDSDEEKETKADDPPPEPMHPDEPNNPTEEQRKELRLKFMKLSRKMIKDTTGSLTETQERPKPARLPKDHMKVVGTIDLQQLAKYSCSNDRMLLSCYGDIFDVSSRPDLYGWGPKSWQAGKDITWSVVTGKEKPDQCNRFYDVFKLDPDHISRYLTLICNRLVTLQDEFGKPVGRLDKFLNERHFPAAPQEEIEECKQQ</sequence>
<dbReference type="SUPFAM" id="SSF55856">
    <property type="entry name" value="Cytochrome b5-like heme/steroid binding domain"/>
    <property type="match status" value="1"/>
</dbReference>
<dbReference type="Proteomes" id="UP001152797">
    <property type="component" value="Unassembled WGS sequence"/>
</dbReference>
<dbReference type="InterPro" id="IPR036400">
    <property type="entry name" value="Cyt_B5-like_heme/steroid_sf"/>
</dbReference>
<protein>
    <recommendedName>
        <fullName evidence="5">Cytochrome b5 heme-binding domain-containing protein</fullName>
    </recommendedName>
</protein>
<name>A0A9P1CZP1_9DINO</name>
<feature type="region of interest" description="Disordered" evidence="1">
    <location>
        <begin position="1"/>
        <end position="77"/>
    </location>
</feature>
<keyword evidence="4" id="KW-1185">Reference proteome</keyword>
<feature type="compositionally biased region" description="Basic and acidic residues" evidence="1">
    <location>
        <begin position="54"/>
        <end position="77"/>
    </location>
</feature>
<dbReference type="EMBL" id="CAMXCT010002779">
    <property type="protein sequence ID" value="CAI4000360.1"/>
    <property type="molecule type" value="Genomic_DNA"/>
</dbReference>
<dbReference type="OrthoDB" id="415276at2759"/>
<evidence type="ECO:0000313" key="4">
    <source>
        <dbReference type="Proteomes" id="UP001152797"/>
    </source>
</evidence>
<dbReference type="Gene3D" id="3.10.120.10">
    <property type="entry name" value="Cytochrome b5-like heme/steroid binding domain"/>
    <property type="match status" value="1"/>
</dbReference>
<organism evidence="2">
    <name type="scientific">Cladocopium goreaui</name>
    <dbReference type="NCBI Taxonomy" id="2562237"/>
    <lineage>
        <taxon>Eukaryota</taxon>
        <taxon>Sar</taxon>
        <taxon>Alveolata</taxon>
        <taxon>Dinophyceae</taxon>
        <taxon>Suessiales</taxon>
        <taxon>Symbiodiniaceae</taxon>
        <taxon>Cladocopium</taxon>
    </lineage>
</organism>
<reference evidence="3" key="2">
    <citation type="submission" date="2024-04" db="EMBL/GenBank/DDBJ databases">
        <authorList>
            <person name="Chen Y."/>
            <person name="Shah S."/>
            <person name="Dougan E. K."/>
            <person name="Thang M."/>
            <person name="Chan C."/>
        </authorList>
    </citation>
    <scope>NUCLEOTIDE SEQUENCE [LARGE SCALE GENOMIC DNA]</scope>
</reference>
<dbReference type="EMBL" id="CAMXCT030002779">
    <property type="protein sequence ID" value="CAL4787672.1"/>
    <property type="molecule type" value="Genomic_DNA"/>
</dbReference>
<evidence type="ECO:0000313" key="2">
    <source>
        <dbReference type="EMBL" id="CAI4000360.1"/>
    </source>
</evidence>
<evidence type="ECO:0000313" key="3">
    <source>
        <dbReference type="EMBL" id="CAL1153735.1"/>
    </source>
</evidence>
<comment type="caution">
    <text evidence="2">The sequence shown here is derived from an EMBL/GenBank/DDBJ whole genome shotgun (WGS) entry which is preliminary data.</text>
</comment>
<dbReference type="AlphaFoldDB" id="A0A9P1CZP1"/>
<dbReference type="EMBL" id="CAMXCT020002779">
    <property type="protein sequence ID" value="CAL1153735.1"/>
    <property type="molecule type" value="Genomic_DNA"/>
</dbReference>
<feature type="compositionally biased region" description="Basic and acidic residues" evidence="1">
    <location>
        <begin position="35"/>
        <end position="47"/>
    </location>
</feature>
<proteinExistence type="predicted"/>
<evidence type="ECO:0000256" key="1">
    <source>
        <dbReference type="SAM" id="MobiDB-lite"/>
    </source>
</evidence>
<evidence type="ECO:0008006" key="5">
    <source>
        <dbReference type="Google" id="ProtNLM"/>
    </source>
</evidence>
<gene>
    <name evidence="2" type="ORF">C1SCF055_LOCUS26482</name>
</gene>